<name>A0A178TA44_9BACL</name>
<evidence type="ECO:0000259" key="5">
    <source>
        <dbReference type="SMART" id="SM00481"/>
    </source>
</evidence>
<dbReference type="SMART" id="SM00481">
    <property type="entry name" value="POLIIIAc"/>
    <property type="match status" value="1"/>
</dbReference>
<evidence type="ECO:0000256" key="1">
    <source>
        <dbReference type="ARBA" id="ARBA00022679"/>
    </source>
</evidence>
<evidence type="ECO:0000256" key="2">
    <source>
        <dbReference type="ARBA" id="ARBA00022695"/>
    </source>
</evidence>
<dbReference type="PATRIC" id="fig|33934.7.peg.908"/>
<sequence length="805" mass="92615">MIGCHCHTDRSNIRLLDSTNSVKDLILTAAKLNYKGVAITDHECLSAHVQAIKLVREFKQKGEIPEDFKLILGNEIYLVDSLEEVKDNYKSGETKFPHFLLLAKDKEGHEQLRILSSKAWENSFFTGTMERVPTVKKDLEEIVKDNKGHLIASTACLGSEVNIHLLAIREAERNNDEAKIRYHKAKLHEFILWCIDVFGKENFFIELQPALSDEQIYCNQKLVKIADYYGLKRIVTTDAHYLRPEDREIHKAYLSSKEGDREVDDFYEACFLQTIDEIYERMNYLPKEIIEEAIKNTELIGKMVEDYTIEHEPIIPKIDLPEFEVRHIFKPAYDKYKYIKKMAYSDNEQDRYMIKLIEDGFQENIPYNTLTKEKFHQILNRINLELGELWEISQKLNQAMSSYYITVREIVNIIWDDDCGGNSLVGSGRGSAAGFLVNYLLGITQINPLEYGIEMPHWRHLHQSRPELPDVDLDTEGSKRQQILQALRRHFGEDKVLQVCTFGTEGSKSALLTACRGLGIDVDTAQYLTSLIPFERGQNWSLSDCFFGNEEKGRKPIKELINEVEKYPRLKETALKIEGLVNKRSIHAGGVIIFNEPYYKSNAMMKAPNGTPITQFNLGDSEALGNVKFDLLTVECLDKIRATLDMLLEHGEIEWQGSLRATFNKYLHPQNIDFNEPKLYEMLGSGEVMDLFQFSTEVGHLAATKVKPKNLLETAAANSLMRLMSEGEEQPIDTFIKYKNDISLWYEEMRNYGLNDEEIKVMEEHLLKLNGVADTQESVMLLSMDKRIAGFDVKWANKLRKAIAI</sequence>
<dbReference type="GO" id="GO:0003887">
    <property type="term" value="F:DNA-directed DNA polymerase activity"/>
    <property type="evidence" value="ECO:0007669"/>
    <property type="project" value="UniProtKB-KW"/>
</dbReference>
<dbReference type="EMBL" id="LUCQ01000105">
    <property type="protein sequence ID" value="OAO78578.1"/>
    <property type="molecule type" value="Genomic_DNA"/>
</dbReference>
<dbReference type="PANTHER" id="PTHR32294:SF0">
    <property type="entry name" value="DNA POLYMERASE III SUBUNIT ALPHA"/>
    <property type="match status" value="1"/>
</dbReference>
<dbReference type="SUPFAM" id="SSF89550">
    <property type="entry name" value="PHP domain-like"/>
    <property type="match status" value="1"/>
</dbReference>
<keyword evidence="3" id="KW-0235">DNA replication</keyword>
<dbReference type="GO" id="GO:0006260">
    <property type="term" value="P:DNA replication"/>
    <property type="evidence" value="ECO:0007669"/>
    <property type="project" value="UniProtKB-KW"/>
</dbReference>
<dbReference type="InterPro" id="IPR004805">
    <property type="entry name" value="DnaE2/DnaE/PolC"/>
</dbReference>
<dbReference type="AlphaFoldDB" id="A0A178TA44"/>
<keyword evidence="1" id="KW-0808">Transferase</keyword>
<feature type="domain" description="Polymerase/histidinol phosphatase N-terminal" evidence="5">
    <location>
        <begin position="2"/>
        <end position="80"/>
    </location>
</feature>
<dbReference type="InterPro" id="IPR041931">
    <property type="entry name" value="DNA_pol3_alpha_thumb_dom"/>
</dbReference>
<dbReference type="GO" id="GO:0008408">
    <property type="term" value="F:3'-5' exonuclease activity"/>
    <property type="evidence" value="ECO:0007669"/>
    <property type="project" value="InterPro"/>
</dbReference>
<dbReference type="PANTHER" id="PTHR32294">
    <property type="entry name" value="DNA POLYMERASE III SUBUNIT ALPHA"/>
    <property type="match status" value="1"/>
</dbReference>
<dbReference type="Gene3D" id="1.10.10.1600">
    <property type="entry name" value="Bacterial DNA polymerase III alpha subunit, thumb domain"/>
    <property type="match status" value="1"/>
</dbReference>
<comment type="caution">
    <text evidence="6">The sequence shown here is derived from an EMBL/GenBank/DDBJ whole genome shotgun (WGS) entry which is preliminary data.</text>
</comment>
<proteinExistence type="predicted"/>
<evidence type="ECO:0000256" key="4">
    <source>
        <dbReference type="ARBA" id="ARBA00022932"/>
    </source>
</evidence>
<reference evidence="6 7" key="1">
    <citation type="submission" date="2016-03" db="EMBL/GenBank/DDBJ databases">
        <title>Spore heat resistance.</title>
        <authorList>
            <person name="Boekhorst J."/>
            <person name="Berendsen E.M."/>
            <person name="Wells-Bennik M.H."/>
            <person name="Kuipers O.P."/>
        </authorList>
    </citation>
    <scope>NUCLEOTIDE SEQUENCE [LARGE SCALE GENOMIC DNA]</scope>
    <source>
        <strain evidence="6 7">AF16</strain>
    </source>
</reference>
<organism evidence="6 7">
    <name type="scientific">Anoxybacillus flavithermus</name>
    <dbReference type="NCBI Taxonomy" id="33934"/>
    <lineage>
        <taxon>Bacteria</taxon>
        <taxon>Bacillati</taxon>
        <taxon>Bacillota</taxon>
        <taxon>Bacilli</taxon>
        <taxon>Bacillales</taxon>
        <taxon>Anoxybacillaceae</taxon>
        <taxon>Anoxybacillus</taxon>
    </lineage>
</organism>
<evidence type="ECO:0000313" key="6">
    <source>
        <dbReference type="EMBL" id="OAO78578.1"/>
    </source>
</evidence>
<evidence type="ECO:0000256" key="3">
    <source>
        <dbReference type="ARBA" id="ARBA00022705"/>
    </source>
</evidence>
<dbReference type="InterPro" id="IPR004013">
    <property type="entry name" value="PHP_dom"/>
</dbReference>
<accession>A0A178TA44</accession>
<protein>
    <submittedName>
        <fullName evidence="6">DNA polymerase III alpha subunit</fullName>
    </submittedName>
</protein>
<evidence type="ECO:0000313" key="7">
    <source>
        <dbReference type="Proteomes" id="UP000078336"/>
    </source>
</evidence>
<dbReference type="OrthoDB" id="244056at2"/>
<dbReference type="Pfam" id="PF02811">
    <property type="entry name" value="PHP"/>
    <property type="match status" value="1"/>
</dbReference>
<dbReference type="Gene3D" id="3.20.20.140">
    <property type="entry name" value="Metal-dependent hydrolases"/>
    <property type="match status" value="1"/>
</dbReference>
<keyword evidence="4" id="KW-0239">DNA-directed DNA polymerase</keyword>
<dbReference type="Proteomes" id="UP000078336">
    <property type="component" value="Unassembled WGS sequence"/>
</dbReference>
<dbReference type="InterPro" id="IPR011708">
    <property type="entry name" value="DNA_pol3_alpha_NTPase_dom"/>
</dbReference>
<dbReference type="InterPro" id="IPR016195">
    <property type="entry name" value="Pol/histidinol_Pase-like"/>
</dbReference>
<dbReference type="Pfam" id="PF17657">
    <property type="entry name" value="DNA_pol3_finger"/>
    <property type="match status" value="1"/>
</dbReference>
<dbReference type="InterPro" id="IPR003141">
    <property type="entry name" value="Pol/His_phosphatase_N"/>
</dbReference>
<dbReference type="RefSeq" id="WP_081254054.1">
    <property type="nucleotide sequence ID" value="NZ_LUCQ01000105.1"/>
</dbReference>
<dbReference type="InterPro" id="IPR040982">
    <property type="entry name" value="DNA_pol3_finger"/>
</dbReference>
<dbReference type="Pfam" id="PF07733">
    <property type="entry name" value="DNA_pol3_alpha"/>
    <property type="match status" value="1"/>
</dbReference>
<keyword evidence="2" id="KW-0548">Nucleotidyltransferase</keyword>
<gene>
    <name evidence="6" type="ORF">TAF16_1845</name>
</gene>
<keyword evidence="7" id="KW-1185">Reference proteome</keyword>